<dbReference type="InterPro" id="IPR026983">
    <property type="entry name" value="DHC"/>
</dbReference>
<keyword evidence="11" id="KW-0966">Cell projection</keyword>
<evidence type="ECO:0000256" key="3">
    <source>
        <dbReference type="ARBA" id="ARBA00022701"/>
    </source>
</evidence>
<evidence type="ECO:0000256" key="8">
    <source>
        <dbReference type="ARBA" id="ARBA00023069"/>
    </source>
</evidence>
<dbReference type="Proteomes" id="UP000014760">
    <property type="component" value="Unassembled WGS sequence"/>
</dbReference>
<evidence type="ECO:0000259" key="13">
    <source>
        <dbReference type="Pfam" id="PF08393"/>
    </source>
</evidence>
<keyword evidence="6" id="KW-0243">Dynein</keyword>
<keyword evidence="7 12" id="KW-0175">Coiled coil</keyword>
<evidence type="ECO:0000313" key="15">
    <source>
        <dbReference type="EnsemblMetazoa" id="CapteP107783"/>
    </source>
</evidence>
<evidence type="ECO:0000313" key="16">
    <source>
        <dbReference type="Proteomes" id="UP000014760"/>
    </source>
</evidence>
<evidence type="ECO:0000256" key="12">
    <source>
        <dbReference type="SAM" id="Coils"/>
    </source>
</evidence>
<evidence type="ECO:0000256" key="2">
    <source>
        <dbReference type="ARBA" id="ARBA00022490"/>
    </source>
</evidence>
<keyword evidence="10" id="KW-0206">Cytoskeleton</keyword>
<keyword evidence="4" id="KW-0547">Nucleotide-binding</keyword>
<dbReference type="EMBL" id="KB304688">
    <property type="protein sequence ID" value="ELU01784.1"/>
    <property type="molecule type" value="Genomic_DNA"/>
</dbReference>
<dbReference type="InterPro" id="IPR042222">
    <property type="entry name" value="Dynein_2_N"/>
</dbReference>
<dbReference type="PANTHER" id="PTHR46961">
    <property type="entry name" value="DYNEIN HEAVY CHAIN 1, AXONEMAL-LIKE PROTEIN"/>
    <property type="match status" value="1"/>
</dbReference>
<dbReference type="GO" id="GO:0045505">
    <property type="term" value="F:dynein intermediate chain binding"/>
    <property type="evidence" value="ECO:0007669"/>
    <property type="project" value="InterPro"/>
</dbReference>
<dbReference type="PANTHER" id="PTHR46961:SF21">
    <property type="entry name" value="LOW QUALITY PROTEIN: DYNEIN BETA CHAIN, FLAGELLAR OUTER ARM-LIKE"/>
    <property type="match status" value="1"/>
</dbReference>
<dbReference type="STRING" id="283909.R7U726"/>
<organism evidence="14">
    <name type="scientific">Capitella teleta</name>
    <name type="common">Polychaete worm</name>
    <dbReference type="NCBI Taxonomy" id="283909"/>
    <lineage>
        <taxon>Eukaryota</taxon>
        <taxon>Metazoa</taxon>
        <taxon>Spiralia</taxon>
        <taxon>Lophotrochozoa</taxon>
        <taxon>Annelida</taxon>
        <taxon>Polychaeta</taxon>
        <taxon>Sedentaria</taxon>
        <taxon>Scolecida</taxon>
        <taxon>Capitellidae</taxon>
        <taxon>Capitella</taxon>
    </lineage>
</organism>
<dbReference type="Gene3D" id="1.20.140.100">
    <property type="entry name" value="Dynein heavy chain, N-terminal domain 2"/>
    <property type="match status" value="1"/>
</dbReference>
<evidence type="ECO:0000256" key="6">
    <source>
        <dbReference type="ARBA" id="ARBA00023017"/>
    </source>
</evidence>
<evidence type="ECO:0000256" key="1">
    <source>
        <dbReference type="ARBA" id="ARBA00004430"/>
    </source>
</evidence>
<reference evidence="14 16" key="2">
    <citation type="journal article" date="2013" name="Nature">
        <title>Insights into bilaterian evolution from three spiralian genomes.</title>
        <authorList>
            <person name="Simakov O."/>
            <person name="Marletaz F."/>
            <person name="Cho S.J."/>
            <person name="Edsinger-Gonzales E."/>
            <person name="Havlak P."/>
            <person name="Hellsten U."/>
            <person name="Kuo D.H."/>
            <person name="Larsson T."/>
            <person name="Lv J."/>
            <person name="Arendt D."/>
            <person name="Savage R."/>
            <person name="Osoegawa K."/>
            <person name="de Jong P."/>
            <person name="Grimwood J."/>
            <person name="Chapman J.A."/>
            <person name="Shapiro H."/>
            <person name="Aerts A."/>
            <person name="Otillar R.P."/>
            <person name="Terry A.Y."/>
            <person name="Boore J.L."/>
            <person name="Grigoriev I.V."/>
            <person name="Lindberg D.R."/>
            <person name="Seaver E.C."/>
            <person name="Weisblat D.A."/>
            <person name="Putnam N.H."/>
            <person name="Rokhsar D.S."/>
        </authorList>
    </citation>
    <scope>NUCLEOTIDE SEQUENCE</scope>
    <source>
        <strain evidence="14 16">I ESC-2004</strain>
    </source>
</reference>
<dbReference type="Pfam" id="PF08393">
    <property type="entry name" value="DHC_N2"/>
    <property type="match status" value="1"/>
</dbReference>
<reference evidence="16" key="1">
    <citation type="submission" date="2012-12" db="EMBL/GenBank/DDBJ databases">
        <authorList>
            <person name="Hellsten U."/>
            <person name="Grimwood J."/>
            <person name="Chapman J.A."/>
            <person name="Shapiro H."/>
            <person name="Aerts A."/>
            <person name="Otillar R.P."/>
            <person name="Terry A.Y."/>
            <person name="Boore J.L."/>
            <person name="Simakov O."/>
            <person name="Marletaz F."/>
            <person name="Cho S.-J."/>
            <person name="Edsinger-Gonzales E."/>
            <person name="Havlak P."/>
            <person name="Kuo D.-H."/>
            <person name="Larsson T."/>
            <person name="Lv J."/>
            <person name="Arendt D."/>
            <person name="Savage R."/>
            <person name="Osoegawa K."/>
            <person name="de Jong P."/>
            <person name="Lindberg D.R."/>
            <person name="Seaver E.C."/>
            <person name="Weisblat D.A."/>
            <person name="Putnam N.H."/>
            <person name="Grigoriev I.V."/>
            <person name="Rokhsar D.S."/>
        </authorList>
    </citation>
    <scope>NUCLEOTIDE SEQUENCE</scope>
    <source>
        <strain evidence="16">I ESC-2004</strain>
    </source>
</reference>
<dbReference type="EnsemblMetazoa" id="CapteT107783">
    <property type="protein sequence ID" value="CapteP107783"/>
    <property type="gene ID" value="CapteG107783"/>
</dbReference>
<keyword evidence="2" id="KW-0963">Cytoplasm</keyword>
<dbReference type="FunFam" id="1.10.287.2620:FF:000002">
    <property type="entry name" value="Dynein heavy chain 2, axonemal"/>
    <property type="match status" value="1"/>
</dbReference>
<dbReference type="GO" id="GO:0051959">
    <property type="term" value="F:dynein light intermediate chain binding"/>
    <property type="evidence" value="ECO:0007669"/>
    <property type="project" value="InterPro"/>
</dbReference>
<evidence type="ECO:0000256" key="10">
    <source>
        <dbReference type="ARBA" id="ARBA00023212"/>
    </source>
</evidence>
<accession>R7U726</accession>
<reference evidence="15" key="3">
    <citation type="submission" date="2015-06" db="UniProtKB">
        <authorList>
            <consortium name="EnsemblMetazoa"/>
        </authorList>
    </citation>
    <scope>IDENTIFICATION</scope>
</reference>
<keyword evidence="5" id="KW-0067">ATP-binding</keyword>
<keyword evidence="16" id="KW-1185">Reference proteome</keyword>
<keyword evidence="9" id="KW-0505">Motor protein</keyword>
<evidence type="ECO:0000256" key="11">
    <source>
        <dbReference type="ARBA" id="ARBA00023273"/>
    </source>
</evidence>
<feature type="coiled-coil region" evidence="12">
    <location>
        <begin position="199"/>
        <end position="226"/>
    </location>
</feature>
<comment type="subcellular location">
    <subcellularLocation>
        <location evidence="1">Cytoplasm</location>
        <location evidence="1">Cytoskeleton</location>
        <location evidence="1">Cilium axoneme</location>
    </subcellularLocation>
</comment>
<dbReference type="GO" id="GO:0005930">
    <property type="term" value="C:axoneme"/>
    <property type="evidence" value="ECO:0007669"/>
    <property type="project" value="UniProtKB-SubCell"/>
</dbReference>
<dbReference type="AlphaFoldDB" id="R7U726"/>
<sequence length="527" mass="61000">MRLTQNAKDDIVALQDFHDVGWLRVDLRPIKQVLTTYASKWVWTFTKYLCDQVTRMLENLDQFLKRTEPAIEEITGEERDTASFKRMMCLFNEVSAQQQEMDSKFTAMHRTVLLVKKYGQKLPPSTQGLFDAAPARWNSLKTKVSLAKQRLGPRIQEESESISKDLATFGDRVMVLDQELANSSVYSREFPIAEAWSTIDTFVQRLDVLENEAQDLIELQELLEANVVNFGLLPQCRLDLSNLKQVWETVRLIEEQQSQWRKHRWQKMNTAFLKEETTKQVEIVRALPEDVCTWDVYLGLMESITTIQACLPLIDDLSNPAMHTRHWKQLVRVTGGAVQIDNDTLKRMTLGELLSLGLQKHGDDVRAIVQRAVKDLSIEHSLKTYEEVWLSKLFELKDHETGPLSLLKNTAPIFDELESHQVALQTMQTSSAAGSFLDEVMKWQKRLQTVEAVLSMWLQVQEKWLQIEEVWLHDELKQALPTDSNLFAQINRDFHLLMRATERNPNVLMCCQRKSSFTLHSDVLLIN</sequence>
<dbReference type="GO" id="GO:0007018">
    <property type="term" value="P:microtubule-based movement"/>
    <property type="evidence" value="ECO:0007669"/>
    <property type="project" value="InterPro"/>
</dbReference>
<evidence type="ECO:0000256" key="5">
    <source>
        <dbReference type="ARBA" id="ARBA00022840"/>
    </source>
</evidence>
<feature type="domain" description="Dynein heavy chain linker" evidence="13">
    <location>
        <begin position="234"/>
        <end position="515"/>
    </location>
</feature>
<dbReference type="OMA" id="KRHANEW"/>
<gene>
    <name evidence="14" type="ORF">CAPTEDRAFT_107783</name>
</gene>
<evidence type="ECO:0000256" key="7">
    <source>
        <dbReference type="ARBA" id="ARBA00023054"/>
    </source>
</evidence>
<dbReference type="EMBL" id="AMQN01009132">
    <property type="status" value="NOT_ANNOTATED_CDS"/>
    <property type="molecule type" value="Genomic_DNA"/>
</dbReference>
<evidence type="ECO:0000313" key="14">
    <source>
        <dbReference type="EMBL" id="ELU01784.1"/>
    </source>
</evidence>
<dbReference type="Gene3D" id="1.10.287.2620">
    <property type="match status" value="1"/>
</dbReference>
<keyword evidence="8" id="KW-0969">Cilium</keyword>
<proteinExistence type="predicted"/>
<dbReference type="GO" id="GO:0005874">
    <property type="term" value="C:microtubule"/>
    <property type="evidence" value="ECO:0007669"/>
    <property type="project" value="UniProtKB-KW"/>
</dbReference>
<keyword evidence="3" id="KW-0493">Microtubule</keyword>
<evidence type="ECO:0000256" key="9">
    <source>
        <dbReference type="ARBA" id="ARBA00023175"/>
    </source>
</evidence>
<dbReference type="GO" id="GO:0030286">
    <property type="term" value="C:dynein complex"/>
    <property type="evidence" value="ECO:0007669"/>
    <property type="project" value="UniProtKB-KW"/>
</dbReference>
<dbReference type="GO" id="GO:0005524">
    <property type="term" value="F:ATP binding"/>
    <property type="evidence" value="ECO:0007669"/>
    <property type="project" value="UniProtKB-KW"/>
</dbReference>
<protein>
    <recommendedName>
        <fullName evidence="13">Dynein heavy chain linker domain-containing protein</fullName>
    </recommendedName>
</protein>
<name>R7U726_CAPTE</name>
<dbReference type="OrthoDB" id="6272815at2759"/>
<dbReference type="InterPro" id="IPR013602">
    <property type="entry name" value="Dynein_heavy_linker"/>
</dbReference>
<dbReference type="HOGENOM" id="CLU_037701_0_0_1"/>
<evidence type="ECO:0000256" key="4">
    <source>
        <dbReference type="ARBA" id="ARBA00022741"/>
    </source>
</evidence>